<keyword evidence="6" id="KW-1185">Reference proteome</keyword>
<dbReference type="Gene3D" id="3.40.50.1700">
    <property type="entry name" value="Glycoside hydrolase family 3 C-terminal domain"/>
    <property type="match status" value="1"/>
</dbReference>
<dbReference type="InterPro" id="IPR008302">
    <property type="entry name" value="NamZ"/>
</dbReference>
<feature type="domain" description="Peptidoglycan beta-N-acetylmuramidase NamZ C-terminal" evidence="4">
    <location>
        <begin position="450"/>
        <end position="607"/>
    </location>
</feature>
<dbReference type="PANTHER" id="PTHR42915">
    <property type="entry name" value="HYPOTHETICAL 460 KDA PROTEIN IN FEUA-SIGW INTERGENIC REGION [PRECURSOR]"/>
    <property type="match status" value="1"/>
</dbReference>
<dbReference type="Pfam" id="PF01915">
    <property type="entry name" value="Glyco_hydro_3_C"/>
    <property type="match status" value="1"/>
</dbReference>
<dbReference type="Pfam" id="PF20732">
    <property type="entry name" value="NamZ_C"/>
    <property type="match status" value="1"/>
</dbReference>
<evidence type="ECO:0000313" key="6">
    <source>
        <dbReference type="Proteomes" id="UP001589836"/>
    </source>
</evidence>
<dbReference type="PANTHER" id="PTHR42915:SF1">
    <property type="entry name" value="PEPTIDOGLYCAN BETA-N-ACETYLMURAMIDASE NAMZ"/>
    <property type="match status" value="1"/>
</dbReference>
<dbReference type="Proteomes" id="UP001589836">
    <property type="component" value="Unassembled WGS sequence"/>
</dbReference>
<feature type="domain" description="Glycoside hydrolase family 3 C-terminal" evidence="2">
    <location>
        <begin position="50"/>
        <end position="228"/>
    </location>
</feature>
<organism evidence="5 6">
    <name type="scientific">Pontibacillus salicampi</name>
    <dbReference type="NCBI Taxonomy" id="1449801"/>
    <lineage>
        <taxon>Bacteria</taxon>
        <taxon>Bacillati</taxon>
        <taxon>Bacillota</taxon>
        <taxon>Bacilli</taxon>
        <taxon>Bacillales</taxon>
        <taxon>Bacillaceae</taxon>
        <taxon>Pontibacillus</taxon>
    </lineage>
</organism>
<dbReference type="Pfam" id="PF07075">
    <property type="entry name" value="NamZ_N"/>
    <property type="match status" value="1"/>
</dbReference>
<dbReference type="RefSeq" id="WP_377346834.1">
    <property type="nucleotide sequence ID" value="NZ_JBHLTP010000005.1"/>
</dbReference>
<dbReference type="Gene3D" id="3.40.50.12170">
    <property type="entry name" value="Uncharacterised protein PF07075, DUF1343"/>
    <property type="match status" value="1"/>
</dbReference>
<evidence type="ECO:0000313" key="5">
    <source>
        <dbReference type="EMBL" id="MFC0523564.1"/>
    </source>
</evidence>
<dbReference type="Gene3D" id="3.90.1150.140">
    <property type="match status" value="1"/>
</dbReference>
<proteinExistence type="predicted"/>
<evidence type="ECO:0000259" key="2">
    <source>
        <dbReference type="Pfam" id="PF01915"/>
    </source>
</evidence>
<dbReference type="InterPro" id="IPR048502">
    <property type="entry name" value="NamZ_N"/>
</dbReference>
<dbReference type="SUPFAM" id="SSF52279">
    <property type="entry name" value="Beta-D-glucan exohydrolase, C-terminal domain"/>
    <property type="match status" value="1"/>
</dbReference>
<dbReference type="InterPro" id="IPR036881">
    <property type="entry name" value="Glyco_hydro_3_C_sf"/>
</dbReference>
<dbReference type="InterPro" id="IPR048503">
    <property type="entry name" value="NamZ_C"/>
</dbReference>
<comment type="caution">
    <text evidence="5">The sequence shown here is derived from an EMBL/GenBank/DDBJ whole genome shotgun (WGS) entry which is preliminary data.</text>
</comment>
<protein>
    <submittedName>
        <fullName evidence="5">Exo-beta-N-acetylmuramidase NamZ domain-containing protein</fullName>
    </submittedName>
</protein>
<sequence>MKRILKLKLDKGIIKKEEPTPVQEKIQAAEETVGAKSHKQIEQQAADRSITLIKNEEVLPLEKEKEEIVVIGRSFQKELFESVSQHQSNVTSISLDSDYDLSEEEWDKVKKADVIIVGTYTYNVSTRAKDSNQMQMVREVMNNTEGHVIGVGIRNPYDIMAYPEIDAFVAQYGFRKASFDATAKVIFGETSPSGALPVTILDDSGEVLYPYGHRVNADKEEEEFFQLGVEKFLEEHKDLVKGKKVGLITNPTGVDQQLRSVVDTLHEDEGVQLTALYGPEHGVRGSAQAGDYVESYTDEKTGLPVYSLYGETRKPTKEMLENIDTLLFDIQDVGTRFYTYIYTMALAMEAAGENDIEFVVLDRPNPLSGDKVEGPVLNPAYSSFVGKYPIPLRHGMTVGELAQLFNEEYKLGADLKVIQMDQYDRGMSYKDTGLEFVMPSPNMPTLDTAMVYPGAALIEGTNVSEGRGTTRPFELIGAPFIESTAIAATLNEQQLPGVRFRASSFTPSFSKYEGELVHGVQIHVTNPNTYQPVKTGLHVVKIIHDQYPEQFAFRAEDSQGVSFFDKLIGNGWVRQAIEDGKSVDYMVEKWKKELDEFKELREEYLLYE</sequence>
<accession>A0ABV6LMM7</accession>
<evidence type="ECO:0000256" key="1">
    <source>
        <dbReference type="ARBA" id="ARBA00022801"/>
    </source>
</evidence>
<dbReference type="InterPro" id="IPR002772">
    <property type="entry name" value="Glyco_hydro_3_C"/>
</dbReference>
<reference evidence="5 6" key="1">
    <citation type="submission" date="2024-09" db="EMBL/GenBank/DDBJ databases">
        <authorList>
            <person name="Sun Q."/>
            <person name="Mori K."/>
        </authorList>
    </citation>
    <scope>NUCLEOTIDE SEQUENCE [LARGE SCALE GENOMIC DNA]</scope>
    <source>
        <strain evidence="5 6">NCAIM B.02529</strain>
    </source>
</reference>
<feature type="domain" description="Peptidoglycan beta-N-acetylmuramidase NamZ N-terminal" evidence="3">
    <location>
        <begin position="245"/>
        <end position="446"/>
    </location>
</feature>
<keyword evidence="1" id="KW-0378">Hydrolase</keyword>
<gene>
    <name evidence="5" type="ORF">ACFFGV_08190</name>
</gene>
<evidence type="ECO:0000259" key="3">
    <source>
        <dbReference type="Pfam" id="PF07075"/>
    </source>
</evidence>
<evidence type="ECO:0000259" key="4">
    <source>
        <dbReference type="Pfam" id="PF20732"/>
    </source>
</evidence>
<name>A0ABV6LMM7_9BACI</name>
<dbReference type="EMBL" id="JBHLTP010000005">
    <property type="protein sequence ID" value="MFC0523564.1"/>
    <property type="molecule type" value="Genomic_DNA"/>
</dbReference>